<evidence type="ECO:0000313" key="5">
    <source>
        <dbReference type="EMBL" id="SEL53630.1"/>
    </source>
</evidence>
<proteinExistence type="inferred from homology"/>
<gene>
    <name evidence="5" type="ORF">SAMN04488691_105222</name>
</gene>
<protein>
    <submittedName>
        <fullName evidence="5">Muramoyltetrapeptide carboxypeptidase LdcA (Peptidoglycan recycling)</fullName>
    </submittedName>
</protein>
<dbReference type="Gene3D" id="3.40.50.10740">
    <property type="entry name" value="Class I glutamine amidotransferase-like"/>
    <property type="match status" value="1"/>
</dbReference>
<dbReference type="SUPFAM" id="SSF52317">
    <property type="entry name" value="Class I glutamine amidotransferase-like"/>
    <property type="match status" value="1"/>
</dbReference>
<dbReference type="InterPro" id="IPR029062">
    <property type="entry name" value="Class_I_gatase-like"/>
</dbReference>
<name>A0A1H7R049_HALLR</name>
<keyword evidence="2" id="KW-0378">Hydrolase</keyword>
<evidence type="ECO:0000259" key="3">
    <source>
        <dbReference type="Pfam" id="PF02016"/>
    </source>
</evidence>
<accession>A0A1H7R049</accession>
<organism evidence="5 6">
    <name type="scientific">Haloferax larsenii</name>
    <dbReference type="NCBI Taxonomy" id="302484"/>
    <lineage>
        <taxon>Archaea</taxon>
        <taxon>Methanobacteriati</taxon>
        <taxon>Methanobacteriota</taxon>
        <taxon>Stenosarchaea group</taxon>
        <taxon>Halobacteria</taxon>
        <taxon>Halobacteriales</taxon>
        <taxon>Haloferacaceae</taxon>
        <taxon>Haloferax</taxon>
    </lineage>
</organism>
<dbReference type="GO" id="GO:0004180">
    <property type="term" value="F:carboxypeptidase activity"/>
    <property type="evidence" value="ECO:0007669"/>
    <property type="project" value="UniProtKB-KW"/>
</dbReference>
<dbReference type="InterPro" id="IPR040449">
    <property type="entry name" value="Peptidase_S66_N"/>
</dbReference>
<dbReference type="OrthoDB" id="55610at2157"/>
<feature type="domain" description="LD-carboxypeptidase N-terminal" evidence="3">
    <location>
        <begin position="17"/>
        <end position="131"/>
    </location>
</feature>
<dbReference type="InterPro" id="IPR040921">
    <property type="entry name" value="Peptidase_S66C"/>
</dbReference>
<dbReference type="InterPro" id="IPR003507">
    <property type="entry name" value="S66_fam"/>
</dbReference>
<dbReference type="PANTHER" id="PTHR30237">
    <property type="entry name" value="MURAMOYLTETRAPEPTIDE CARBOXYPEPTIDASE"/>
    <property type="match status" value="1"/>
</dbReference>
<dbReference type="SUPFAM" id="SSF141986">
    <property type="entry name" value="LD-carboxypeptidase A C-terminal domain-like"/>
    <property type="match status" value="1"/>
</dbReference>
<keyword evidence="5" id="KW-0121">Carboxypeptidase</keyword>
<dbReference type="Proteomes" id="UP000183894">
    <property type="component" value="Unassembled WGS sequence"/>
</dbReference>
<keyword evidence="5" id="KW-0645">Protease</keyword>
<dbReference type="InterPro" id="IPR027478">
    <property type="entry name" value="LdcA_N"/>
</dbReference>
<dbReference type="AlphaFoldDB" id="A0A1H7R049"/>
<evidence type="ECO:0000256" key="1">
    <source>
        <dbReference type="ARBA" id="ARBA00010233"/>
    </source>
</evidence>
<feature type="domain" description="LD-carboxypeptidase C-terminal" evidence="4">
    <location>
        <begin position="201"/>
        <end position="330"/>
    </location>
</feature>
<reference evidence="5 6" key="1">
    <citation type="submission" date="2016-10" db="EMBL/GenBank/DDBJ databases">
        <authorList>
            <person name="de Groot N.N."/>
        </authorList>
    </citation>
    <scope>NUCLEOTIDE SEQUENCE [LARGE SCALE GENOMIC DNA]</scope>
    <source>
        <strain evidence="5 6">CDM_5</strain>
    </source>
</reference>
<dbReference type="EMBL" id="FOAD01000005">
    <property type="protein sequence ID" value="SEL53630.1"/>
    <property type="molecule type" value="Genomic_DNA"/>
</dbReference>
<dbReference type="Pfam" id="PF02016">
    <property type="entry name" value="Peptidase_S66"/>
    <property type="match status" value="1"/>
</dbReference>
<dbReference type="InterPro" id="IPR027461">
    <property type="entry name" value="Carboxypeptidase_A_C_sf"/>
</dbReference>
<dbReference type="CDD" id="cd07062">
    <property type="entry name" value="Peptidase_S66_mccF_like"/>
    <property type="match status" value="1"/>
</dbReference>
<dbReference type="RefSeq" id="WP_074794548.1">
    <property type="nucleotide sequence ID" value="NZ_FOAD01000005.1"/>
</dbReference>
<evidence type="ECO:0000256" key="2">
    <source>
        <dbReference type="ARBA" id="ARBA00022801"/>
    </source>
</evidence>
<sequence>MPNVFTTPPPLGPGSRIAVAAPSRPIDESMLDRACERLRETFDLEPVVFESAHKDWEWLRDNPQARAEEIMNAFEDPTIRGVIAATGGDDQIRLLKHLDPDRLTASPTRFYGYSDNDNLRLFLWNHGIVSYGATLHPTLTVDPAIHPYLERYLRRAFFQSSLGVVEPAPEWTDEWFDFDSGESREWHQNTGRTWHGENRVTGRLWGGTFAIVKWHLQTNRYLPAPAELDGTILALETSEDVPLPREVRYTLRTMGERGLLERFDGLMMGRPQTFSPDLEWEPPADYGEQLREEVLSVLDEYNSDATAVFDVEFGHADPNVPLPLGAKATLDPAVGRVRFE</sequence>
<comment type="similarity">
    <text evidence="1">Belongs to the peptidase S66 family.</text>
</comment>
<evidence type="ECO:0000313" key="6">
    <source>
        <dbReference type="Proteomes" id="UP000183894"/>
    </source>
</evidence>
<dbReference type="Gene3D" id="3.50.30.60">
    <property type="entry name" value="LD-carboxypeptidase A C-terminal domain-like"/>
    <property type="match status" value="1"/>
</dbReference>
<dbReference type="Pfam" id="PF17676">
    <property type="entry name" value="Peptidase_S66C"/>
    <property type="match status" value="1"/>
</dbReference>
<evidence type="ECO:0000259" key="4">
    <source>
        <dbReference type="Pfam" id="PF17676"/>
    </source>
</evidence>